<evidence type="ECO:0000313" key="2">
    <source>
        <dbReference type="EMBL" id="PIO52556.1"/>
    </source>
</evidence>
<feature type="compositionally biased region" description="Basic and acidic residues" evidence="1">
    <location>
        <begin position="189"/>
        <end position="198"/>
    </location>
</feature>
<name>A0A2G9T3N3_TELCI</name>
<reference evidence="2 3" key="1">
    <citation type="submission" date="2015-09" db="EMBL/GenBank/DDBJ databases">
        <title>Draft genome of the parasitic nematode Teladorsagia circumcincta isolate WARC Sus (inbred).</title>
        <authorList>
            <person name="Mitreva M."/>
        </authorList>
    </citation>
    <scope>NUCLEOTIDE SEQUENCE [LARGE SCALE GENOMIC DNA]</scope>
    <source>
        <strain evidence="2 3">S</strain>
    </source>
</reference>
<feature type="compositionally biased region" description="Low complexity" evidence="1">
    <location>
        <begin position="40"/>
        <end position="67"/>
    </location>
</feature>
<feature type="region of interest" description="Disordered" evidence="1">
    <location>
        <begin position="160"/>
        <end position="248"/>
    </location>
</feature>
<dbReference type="OrthoDB" id="5877971at2759"/>
<protein>
    <submittedName>
        <fullName evidence="2">Uncharacterized protein</fullName>
    </submittedName>
</protein>
<feature type="region of interest" description="Disordered" evidence="1">
    <location>
        <begin position="40"/>
        <end position="73"/>
    </location>
</feature>
<evidence type="ECO:0000313" key="3">
    <source>
        <dbReference type="Proteomes" id="UP000230423"/>
    </source>
</evidence>
<evidence type="ECO:0000256" key="1">
    <source>
        <dbReference type="SAM" id="MobiDB-lite"/>
    </source>
</evidence>
<dbReference type="Proteomes" id="UP000230423">
    <property type="component" value="Unassembled WGS sequence"/>
</dbReference>
<dbReference type="EMBL" id="KZ427813">
    <property type="protein sequence ID" value="PIO52556.1"/>
    <property type="molecule type" value="Genomic_DNA"/>
</dbReference>
<dbReference type="AlphaFoldDB" id="A0A2G9T3N3"/>
<feature type="non-terminal residue" evidence="2">
    <location>
        <position position="248"/>
    </location>
</feature>
<feature type="non-terminal residue" evidence="2">
    <location>
        <position position="1"/>
    </location>
</feature>
<sequence>RVAQNENAATKEVSPIRSAVMEAAPAKRIAQQLEERLKNIPTKIPTPKPIIAAPPTASAAPITPTTPGVQTQWRGSHNTPVVIGSTPGVPIQPEVRSSNLKSLKSRWEFSSLTGTPLHPDETEDDILKAAIRIRDRAMPRRFDDKPRDPQPYLAKKIERSVQEANKRSSLCSPVSKSPRYVDESDESEDGKAQGDAKNKSVVKNAYSPYKSPAIKMAQRKSPGRSPKSPMRLERPDTPEEANLFGDDE</sequence>
<accession>A0A2G9T3N3</accession>
<keyword evidence="3" id="KW-1185">Reference proteome</keyword>
<organism evidence="2 3">
    <name type="scientific">Teladorsagia circumcincta</name>
    <name type="common">Brown stomach worm</name>
    <name type="synonym">Ostertagia circumcincta</name>
    <dbReference type="NCBI Taxonomy" id="45464"/>
    <lineage>
        <taxon>Eukaryota</taxon>
        <taxon>Metazoa</taxon>
        <taxon>Ecdysozoa</taxon>
        <taxon>Nematoda</taxon>
        <taxon>Chromadorea</taxon>
        <taxon>Rhabditida</taxon>
        <taxon>Rhabditina</taxon>
        <taxon>Rhabditomorpha</taxon>
        <taxon>Strongyloidea</taxon>
        <taxon>Trichostrongylidae</taxon>
        <taxon>Teladorsagia</taxon>
    </lineage>
</organism>
<proteinExistence type="predicted"/>
<gene>
    <name evidence="2" type="ORF">TELCIR_26136</name>
</gene>